<sequence>QMLFLLLIVPVAVAQMGGWGGGGGGRWGAGNWPGPQWLQQASPATQQAVKQLFQDRSIDRESRRNQIRALMQRESPQVQAAFAQHESQRSQWRQQMEQRYNQVSATMSPQARAASEQLRTMMHDRSIPRGEKRNRMQAFKATLPQSVQTELQQAMQQMWPGG</sequence>
<dbReference type="InterPro" id="IPR052823">
    <property type="entry name" value="SXP/RAL-2_related"/>
</dbReference>
<evidence type="ECO:0000313" key="3">
    <source>
        <dbReference type="Proteomes" id="UP001328107"/>
    </source>
</evidence>
<dbReference type="Proteomes" id="UP001328107">
    <property type="component" value="Unassembled WGS sequence"/>
</dbReference>
<dbReference type="PANTHER" id="PTHR21593">
    <property type="entry name" value="PRION-LIKE- Q/N-RICH -DOMAIN-BEARING PROTEIN PROTEIN"/>
    <property type="match status" value="1"/>
</dbReference>
<gene>
    <name evidence="2" type="ORF">PMAYCL1PPCAC_15502</name>
</gene>
<feature type="domain" description="SXP/RAL-2 family protein Ani s 5-like cation-binding" evidence="1">
    <location>
        <begin position="46"/>
        <end position="149"/>
    </location>
</feature>
<dbReference type="EMBL" id="BTRK01000004">
    <property type="protein sequence ID" value="GMR45307.1"/>
    <property type="molecule type" value="Genomic_DNA"/>
</dbReference>
<accession>A0AAN5CJ14</accession>
<feature type="non-terminal residue" evidence="2">
    <location>
        <position position="1"/>
    </location>
</feature>
<evidence type="ECO:0000259" key="1">
    <source>
        <dbReference type="Pfam" id="PF02520"/>
    </source>
</evidence>
<dbReference type="AlphaFoldDB" id="A0AAN5CJ14"/>
<keyword evidence="3" id="KW-1185">Reference proteome</keyword>
<reference evidence="3" key="1">
    <citation type="submission" date="2022-10" db="EMBL/GenBank/DDBJ databases">
        <title>Genome assembly of Pristionchus species.</title>
        <authorList>
            <person name="Yoshida K."/>
            <person name="Sommer R.J."/>
        </authorList>
    </citation>
    <scope>NUCLEOTIDE SEQUENCE [LARGE SCALE GENOMIC DNA]</scope>
    <source>
        <strain evidence="3">RS5460</strain>
    </source>
</reference>
<comment type="caution">
    <text evidence="2">The sequence shown here is derived from an EMBL/GenBank/DDBJ whole genome shotgun (WGS) entry which is preliminary data.</text>
</comment>
<organism evidence="2 3">
    <name type="scientific">Pristionchus mayeri</name>
    <dbReference type="NCBI Taxonomy" id="1317129"/>
    <lineage>
        <taxon>Eukaryota</taxon>
        <taxon>Metazoa</taxon>
        <taxon>Ecdysozoa</taxon>
        <taxon>Nematoda</taxon>
        <taxon>Chromadorea</taxon>
        <taxon>Rhabditida</taxon>
        <taxon>Rhabditina</taxon>
        <taxon>Diplogasteromorpha</taxon>
        <taxon>Diplogasteroidea</taxon>
        <taxon>Neodiplogasteridae</taxon>
        <taxon>Pristionchus</taxon>
    </lineage>
</organism>
<name>A0AAN5CJ14_9BILA</name>
<evidence type="ECO:0000313" key="2">
    <source>
        <dbReference type="EMBL" id="GMR45307.1"/>
    </source>
</evidence>
<proteinExistence type="predicted"/>
<dbReference type="Pfam" id="PF02520">
    <property type="entry name" value="ANIS5_cation-bd"/>
    <property type="match status" value="1"/>
</dbReference>
<dbReference type="PANTHER" id="PTHR21593:SF36">
    <property type="entry name" value="DUF148 DOMAIN-CONTAINING PROTEIN-RELATED"/>
    <property type="match status" value="1"/>
</dbReference>
<protein>
    <recommendedName>
        <fullName evidence="1">SXP/RAL-2 family protein Ani s 5-like cation-binding domain-containing protein</fullName>
    </recommendedName>
</protein>
<dbReference type="InterPro" id="IPR003677">
    <property type="entry name" value="ANIS5_cation-bd"/>
</dbReference>